<keyword evidence="1" id="KW-0812">Transmembrane</keyword>
<reference evidence="3" key="1">
    <citation type="journal article" date="2019" name="Int. J. Syst. Evol. Microbiol.">
        <title>The Global Catalogue of Microorganisms (GCM) 10K type strain sequencing project: providing services to taxonomists for standard genome sequencing and annotation.</title>
        <authorList>
            <consortium name="The Broad Institute Genomics Platform"/>
            <consortium name="The Broad Institute Genome Sequencing Center for Infectious Disease"/>
            <person name="Wu L."/>
            <person name="Ma J."/>
        </authorList>
    </citation>
    <scope>NUCLEOTIDE SEQUENCE [LARGE SCALE GENOMIC DNA]</scope>
    <source>
        <strain evidence="3">JCM 17804</strain>
    </source>
</reference>
<sequence length="157" mass="16917">MTKRSQKGFTLIELMIVVAVIAILASIAYPSYQWAVVRGKRAQGRTAILELLQQQERYMTQYNSYMKFSNVGGVTSPATIPFKAYAGDSLTGTPYHLSAEPCTAATDGEKECIRIKATPTFSDSEAGTLWATSSGIKNCDGTAGTTPPAAPPKVCWQ</sequence>
<dbReference type="InterPro" id="IPR031982">
    <property type="entry name" value="PilE-like"/>
</dbReference>
<dbReference type="Proteomes" id="UP001500975">
    <property type="component" value="Unassembled WGS sequence"/>
</dbReference>
<protein>
    <recommendedName>
        <fullName evidence="4">Type IV pilus assembly protein PilE</fullName>
    </recommendedName>
</protein>
<dbReference type="Pfam" id="PF16732">
    <property type="entry name" value="ComP_DUS"/>
    <property type="match status" value="1"/>
</dbReference>
<feature type="transmembrane region" description="Helical" evidence="1">
    <location>
        <begin position="12"/>
        <end position="32"/>
    </location>
</feature>
<dbReference type="PROSITE" id="PS00409">
    <property type="entry name" value="PROKAR_NTER_METHYL"/>
    <property type="match status" value="1"/>
</dbReference>
<dbReference type="SUPFAM" id="SSF54523">
    <property type="entry name" value="Pili subunits"/>
    <property type="match status" value="1"/>
</dbReference>
<dbReference type="InterPro" id="IPR045584">
    <property type="entry name" value="Pilin-like"/>
</dbReference>
<keyword evidence="1" id="KW-0472">Membrane</keyword>
<evidence type="ECO:0008006" key="4">
    <source>
        <dbReference type="Google" id="ProtNLM"/>
    </source>
</evidence>
<evidence type="ECO:0000313" key="2">
    <source>
        <dbReference type="EMBL" id="GAA4330285.1"/>
    </source>
</evidence>
<dbReference type="PANTHER" id="PTHR30093">
    <property type="entry name" value="GENERAL SECRETION PATHWAY PROTEIN G"/>
    <property type="match status" value="1"/>
</dbReference>
<dbReference type="InterPro" id="IPR012902">
    <property type="entry name" value="N_methyl_site"/>
</dbReference>
<name>A0ABP8GV19_9BURK</name>
<dbReference type="EMBL" id="BAABGJ010000002">
    <property type="protein sequence ID" value="GAA4330285.1"/>
    <property type="molecule type" value="Genomic_DNA"/>
</dbReference>
<keyword evidence="1" id="KW-1133">Transmembrane helix</keyword>
<dbReference type="Pfam" id="PF07963">
    <property type="entry name" value="N_methyl"/>
    <property type="match status" value="1"/>
</dbReference>
<dbReference type="PANTHER" id="PTHR30093:SF47">
    <property type="entry name" value="TYPE IV PILUS NON-CORE MINOR PILIN PILE"/>
    <property type="match status" value="1"/>
</dbReference>
<evidence type="ECO:0000256" key="1">
    <source>
        <dbReference type="SAM" id="Phobius"/>
    </source>
</evidence>
<organism evidence="2 3">
    <name type="scientific">Variovorax defluvii</name>
    <dbReference type="NCBI Taxonomy" id="913761"/>
    <lineage>
        <taxon>Bacteria</taxon>
        <taxon>Pseudomonadati</taxon>
        <taxon>Pseudomonadota</taxon>
        <taxon>Betaproteobacteria</taxon>
        <taxon>Burkholderiales</taxon>
        <taxon>Comamonadaceae</taxon>
        <taxon>Variovorax</taxon>
    </lineage>
</organism>
<dbReference type="Gene3D" id="3.30.700.10">
    <property type="entry name" value="Glycoprotein, Type 4 Pilin"/>
    <property type="match status" value="1"/>
</dbReference>
<gene>
    <name evidence="2" type="ORF">GCM10023165_03910</name>
</gene>
<proteinExistence type="predicted"/>
<evidence type="ECO:0000313" key="3">
    <source>
        <dbReference type="Proteomes" id="UP001500975"/>
    </source>
</evidence>
<dbReference type="NCBIfam" id="TIGR02532">
    <property type="entry name" value="IV_pilin_GFxxxE"/>
    <property type="match status" value="1"/>
</dbReference>
<comment type="caution">
    <text evidence="2">The sequence shown here is derived from an EMBL/GenBank/DDBJ whole genome shotgun (WGS) entry which is preliminary data.</text>
</comment>
<keyword evidence="3" id="KW-1185">Reference proteome</keyword>
<accession>A0ABP8GV19</accession>